<evidence type="ECO:0000313" key="2">
    <source>
        <dbReference type="Proteomes" id="UP000260649"/>
    </source>
</evidence>
<keyword evidence="2" id="KW-1185">Reference proteome</keyword>
<dbReference type="GeneID" id="97994582"/>
<protein>
    <submittedName>
        <fullName evidence="1">Uncharacterized protein</fullName>
    </submittedName>
</protein>
<dbReference type="EMBL" id="QQRQ01000002">
    <property type="protein sequence ID" value="RFT07505.1"/>
    <property type="molecule type" value="Genomic_DNA"/>
</dbReference>
<name>A0A3E2B678_9FIRM</name>
<comment type="caution">
    <text evidence="1">The sequence shown here is derived from an EMBL/GenBank/DDBJ whole genome shotgun (WGS) entry which is preliminary data.</text>
</comment>
<dbReference type="AlphaFoldDB" id="A0A3E2B678"/>
<sequence>MCFDDPIYLDRGSFEDLMVDTDQHRICWMYHDILSHPRIAWLFDKYAGKGTPIREAWTTMAWVAAGYQEDSFYLLFKWYEDFYDPPQRSDLYFVEREGPDGEIRVRFLNRDFQNKLERRELAWCESFPVRVSQNASYFFGDSKFDANPVGRILQLLGRNAGRELECFDWYFGRRSDGEKSRLCATIAAYFRSVQAIREILFSLVASDGKTPEGSRHMRADDLLEILKPVSAQIDEERLPALGRLFQDLADGFFDEPSRAPYLSRGAGRALTDRTETGELRWLRLGRQSGRRLLRELYSRCAPRSVWDVFHRWQGEVYYTVLRRPLSQDLPRGVYLLSRFEDQTGLDVTGLFWLENVTVGVAHLCKGEFFEELLDLLLSRPTREAALPAARPREETMVSGYSYLLQEAFEQYGRGMG</sequence>
<gene>
    <name evidence="1" type="ORF">DV520_02360</name>
</gene>
<reference evidence="1 2" key="1">
    <citation type="submission" date="2018-07" db="EMBL/GenBank/DDBJ databases">
        <title>GABA Modulating Bacteria of the Human Gut Microbiota.</title>
        <authorList>
            <person name="Strandwitz P."/>
            <person name="Kim K.H."/>
            <person name="Terekhova D."/>
            <person name="Liu J.K."/>
            <person name="Sharma A."/>
            <person name="Levering J."/>
            <person name="Mcdonald D."/>
            <person name="Dietrich D."/>
            <person name="Ramadhar T.R."/>
            <person name="Lekbua A."/>
            <person name="Mroue N."/>
            <person name="Liston C."/>
            <person name="Stewart E.J."/>
            <person name="Dubin M.J."/>
            <person name="Zengler K."/>
            <person name="Knight R."/>
            <person name="Gilbert J.A."/>
            <person name="Clardy J."/>
            <person name="Lewis K."/>
        </authorList>
    </citation>
    <scope>NUCLEOTIDE SEQUENCE [LARGE SCALE GENOMIC DNA]</scope>
    <source>
        <strain evidence="1 2">KLE1738</strain>
    </source>
</reference>
<organism evidence="1 2">
    <name type="scientific">Evtepia gabavorous</name>
    <dbReference type="NCBI Taxonomy" id="2211183"/>
    <lineage>
        <taxon>Bacteria</taxon>
        <taxon>Bacillati</taxon>
        <taxon>Bacillota</taxon>
        <taxon>Clostridia</taxon>
        <taxon>Eubacteriales</taxon>
        <taxon>Evtepia</taxon>
    </lineage>
</organism>
<dbReference type="RefSeq" id="WP_117141652.1">
    <property type="nucleotide sequence ID" value="NZ_CAKXKJ010000009.1"/>
</dbReference>
<accession>A0A3E2B678</accession>
<proteinExistence type="predicted"/>
<evidence type="ECO:0000313" key="1">
    <source>
        <dbReference type="EMBL" id="RFT07505.1"/>
    </source>
</evidence>
<dbReference type="Proteomes" id="UP000260649">
    <property type="component" value="Unassembled WGS sequence"/>
</dbReference>